<dbReference type="InterPro" id="IPR010419">
    <property type="entry name" value="CO_DH_gsu"/>
</dbReference>
<dbReference type="Proteomes" id="UP000826300">
    <property type="component" value="Chromosome"/>
</dbReference>
<gene>
    <name evidence="1" type="ORF">JO391_06270</name>
</gene>
<dbReference type="EMBL" id="CP069370">
    <property type="protein sequence ID" value="QYZ71111.1"/>
    <property type="molecule type" value="Genomic_DNA"/>
</dbReference>
<dbReference type="SUPFAM" id="SSF55961">
    <property type="entry name" value="Bet v1-like"/>
    <property type="match status" value="1"/>
</dbReference>
<dbReference type="AlphaFoldDB" id="A0A8G1EEB0"/>
<dbReference type="RefSeq" id="WP_220663437.1">
    <property type="nucleotide sequence ID" value="NZ_CP069370.1"/>
</dbReference>
<dbReference type="Gene3D" id="3.30.530.20">
    <property type="match status" value="1"/>
</dbReference>
<organism evidence="1 2">
    <name type="scientific">Neotabrizicola shimadae</name>
    <dbReference type="NCBI Taxonomy" id="2807096"/>
    <lineage>
        <taxon>Bacteria</taxon>
        <taxon>Pseudomonadati</taxon>
        <taxon>Pseudomonadota</taxon>
        <taxon>Alphaproteobacteria</taxon>
        <taxon>Rhodobacterales</taxon>
        <taxon>Paracoccaceae</taxon>
        <taxon>Neotabrizicola</taxon>
    </lineage>
</organism>
<dbReference type="Pfam" id="PF06240">
    <property type="entry name" value="COXG"/>
    <property type="match status" value="1"/>
</dbReference>
<keyword evidence="2" id="KW-1185">Reference proteome</keyword>
<protein>
    <submittedName>
        <fullName evidence="1">SRPBCC family protein</fullName>
    </submittedName>
</protein>
<dbReference type="KEGG" id="nsm:JO391_06270"/>
<dbReference type="PANTHER" id="PTHR38588">
    <property type="entry name" value="BLL0334 PROTEIN"/>
    <property type="match status" value="1"/>
</dbReference>
<dbReference type="InterPro" id="IPR023393">
    <property type="entry name" value="START-like_dom_sf"/>
</dbReference>
<dbReference type="PANTHER" id="PTHR38588:SF1">
    <property type="entry name" value="BLL0334 PROTEIN"/>
    <property type="match status" value="1"/>
</dbReference>
<accession>A0A8G1EEB0</accession>
<evidence type="ECO:0000313" key="1">
    <source>
        <dbReference type="EMBL" id="QYZ71111.1"/>
    </source>
</evidence>
<sequence length="150" mass="15291">MQVAGSVFVRAPSSKVAAALRDPNMIASVVPACRGVQATGPDSYVLRIEYAGPVPIGMDVEMKLEPLRSGAIVVMKAGNVVTGRLSSRTELTLAGEAGGCRISWDGSLAASGLAGRLIAGRDDAVVARANRMFSELGAKIEQAAPAPGAA</sequence>
<name>A0A8G1EEB0_9RHOB</name>
<reference evidence="1" key="1">
    <citation type="submission" date="2021-02" db="EMBL/GenBank/DDBJ databases">
        <title>Rhodobacter shimadae sp. nov., an aerobic anoxygenic phototrophic bacterium isolated from a hot spring.</title>
        <authorList>
            <person name="Muramatsu S."/>
            <person name="Haruta S."/>
            <person name="Hirose S."/>
            <person name="Hanada S."/>
        </authorList>
    </citation>
    <scope>NUCLEOTIDE SEQUENCE</scope>
    <source>
        <strain evidence="1">N10</strain>
    </source>
</reference>
<proteinExistence type="predicted"/>
<evidence type="ECO:0000313" key="2">
    <source>
        <dbReference type="Proteomes" id="UP000826300"/>
    </source>
</evidence>